<dbReference type="GO" id="GO:0016301">
    <property type="term" value="F:kinase activity"/>
    <property type="evidence" value="ECO:0007669"/>
    <property type="project" value="UniProtKB-KW"/>
</dbReference>
<dbReference type="SUPFAM" id="SSF47384">
    <property type="entry name" value="Homodimeric domain of signal transducing histidine kinase"/>
    <property type="match status" value="1"/>
</dbReference>
<evidence type="ECO:0000256" key="2">
    <source>
        <dbReference type="ARBA" id="ARBA00012438"/>
    </source>
</evidence>
<dbReference type="InterPro" id="IPR036890">
    <property type="entry name" value="HATPase_C_sf"/>
</dbReference>
<dbReference type="PROSITE" id="PS50109">
    <property type="entry name" value="HIS_KIN"/>
    <property type="match status" value="1"/>
</dbReference>
<evidence type="ECO:0000256" key="1">
    <source>
        <dbReference type="ARBA" id="ARBA00000085"/>
    </source>
</evidence>
<keyword evidence="6" id="KW-1185">Reference proteome</keyword>
<dbReference type="Gene3D" id="3.30.565.10">
    <property type="entry name" value="Histidine kinase-like ATPase, C-terminal domain"/>
    <property type="match status" value="1"/>
</dbReference>
<comment type="catalytic activity">
    <reaction evidence="1">
        <text>ATP + protein L-histidine = ADP + protein N-phospho-L-histidine.</text>
        <dbReference type="EC" id="2.7.13.3"/>
    </reaction>
</comment>
<organism evidence="5 6">
    <name type="scientific">Sphingomonas tabacisoli</name>
    <dbReference type="NCBI Taxonomy" id="2249466"/>
    <lineage>
        <taxon>Bacteria</taxon>
        <taxon>Pseudomonadati</taxon>
        <taxon>Pseudomonadota</taxon>
        <taxon>Alphaproteobacteria</taxon>
        <taxon>Sphingomonadales</taxon>
        <taxon>Sphingomonadaceae</taxon>
        <taxon>Sphingomonas</taxon>
    </lineage>
</organism>
<dbReference type="InterPro" id="IPR036097">
    <property type="entry name" value="HisK_dim/P_sf"/>
</dbReference>
<accession>A0ABW4I1W4</accession>
<evidence type="ECO:0000259" key="4">
    <source>
        <dbReference type="PROSITE" id="PS50109"/>
    </source>
</evidence>
<dbReference type="Pfam" id="PF00512">
    <property type="entry name" value="HisKA"/>
    <property type="match status" value="1"/>
</dbReference>
<dbReference type="EMBL" id="JBHUDY010000001">
    <property type="protein sequence ID" value="MFD1611418.1"/>
    <property type="molecule type" value="Genomic_DNA"/>
</dbReference>
<dbReference type="Gene3D" id="1.10.287.130">
    <property type="match status" value="1"/>
</dbReference>
<evidence type="ECO:0000313" key="5">
    <source>
        <dbReference type="EMBL" id="MFD1611418.1"/>
    </source>
</evidence>
<gene>
    <name evidence="5" type="ORF">ACFSCW_06340</name>
</gene>
<dbReference type="PANTHER" id="PTHR43547">
    <property type="entry name" value="TWO-COMPONENT HISTIDINE KINASE"/>
    <property type="match status" value="1"/>
</dbReference>
<proteinExistence type="predicted"/>
<dbReference type="RefSeq" id="WP_380888006.1">
    <property type="nucleotide sequence ID" value="NZ_JBHUDY010000001.1"/>
</dbReference>
<reference evidence="6" key="1">
    <citation type="journal article" date="2019" name="Int. J. Syst. Evol. Microbiol.">
        <title>The Global Catalogue of Microorganisms (GCM) 10K type strain sequencing project: providing services to taxonomists for standard genome sequencing and annotation.</title>
        <authorList>
            <consortium name="The Broad Institute Genomics Platform"/>
            <consortium name="The Broad Institute Genome Sequencing Center for Infectious Disease"/>
            <person name="Wu L."/>
            <person name="Ma J."/>
        </authorList>
    </citation>
    <scope>NUCLEOTIDE SEQUENCE [LARGE SCALE GENOMIC DNA]</scope>
    <source>
        <strain evidence="6">CGMCC 1.16275</strain>
    </source>
</reference>
<comment type="caution">
    <text evidence="5">The sequence shown here is derived from an EMBL/GenBank/DDBJ whole genome shotgun (WGS) entry which is preliminary data.</text>
</comment>
<keyword evidence="3" id="KW-0597">Phosphoprotein</keyword>
<dbReference type="CDD" id="cd00082">
    <property type="entry name" value="HisKA"/>
    <property type="match status" value="1"/>
</dbReference>
<dbReference type="InterPro" id="IPR003661">
    <property type="entry name" value="HisK_dim/P_dom"/>
</dbReference>
<sequence>MRFDDRLATALGQPADVPAARQAVWRQLVDLLAQSGTESSPLTEQAYDRLREWRYDISPIARQNAAMSLAGQSVAPDMVAFFAEDATAVYAPLLAGVELPGKVWRKLIPQMSPVARALLRHRRDLPNGALRALEAFGQADLVIEGPSTPSAESQREVAPELEAEIAPAYSGPDIRELRERIDAFREKQLHAELIEKTEFSFETGADGVIRWCDAAARGAIVGLSIADAVPGDAQGVDGQAAGAFRRRAPFRDGRLTVAEAGPSGGAWQLSGVPSFDPATGRFTGYRGTARRPRIGERAEQSGILGSTIAGDALRQLAHEVRTPLNAIGGFAEMIERQMLGPAPHPYRQRAAAILGETRRLESVLEDLNEAVQLDGGAARPAPEEVDCALLLARTAAALEPLGSAKGVSMALSIAPGCDPALIDAASLERIANRLLSASLGLARPDERISVELHGGEGETSIAIGRPALLANYDEAALFEATEIAGEDDATVPLLGLGFTLRMVRSVAERCGGRLVIEPGRFRVSLPAARRVPLEQPHEVRQPERRGPLA</sequence>
<dbReference type="InterPro" id="IPR005467">
    <property type="entry name" value="His_kinase_dom"/>
</dbReference>
<dbReference type="Proteomes" id="UP001597115">
    <property type="component" value="Unassembled WGS sequence"/>
</dbReference>
<keyword evidence="5" id="KW-0808">Transferase</keyword>
<evidence type="ECO:0000313" key="6">
    <source>
        <dbReference type="Proteomes" id="UP001597115"/>
    </source>
</evidence>
<dbReference type="EC" id="2.7.13.3" evidence="2"/>
<protein>
    <recommendedName>
        <fullName evidence="2">histidine kinase</fullName>
        <ecNumber evidence="2">2.7.13.3</ecNumber>
    </recommendedName>
</protein>
<dbReference type="PANTHER" id="PTHR43547:SF2">
    <property type="entry name" value="HYBRID SIGNAL TRANSDUCTION HISTIDINE KINASE C"/>
    <property type="match status" value="1"/>
</dbReference>
<keyword evidence="5" id="KW-0418">Kinase</keyword>
<name>A0ABW4I1W4_9SPHN</name>
<evidence type="ECO:0000256" key="3">
    <source>
        <dbReference type="ARBA" id="ARBA00022553"/>
    </source>
</evidence>
<dbReference type="SMART" id="SM00388">
    <property type="entry name" value="HisKA"/>
    <property type="match status" value="1"/>
</dbReference>
<feature type="domain" description="Histidine kinase" evidence="4">
    <location>
        <begin position="315"/>
        <end position="529"/>
    </location>
</feature>